<dbReference type="PANTHER" id="PTHR46809">
    <property type="entry name" value="STROMAL CELL-DERIVED FACTOR 2-LIKE PROTEIN"/>
    <property type="match status" value="1"/>
</dbReference>
<dbReference type="InterPro" id="IPR016093">
    <property type="entry name" value="MIR_motif"/>
</dbReference>
<comment type="caution">
    <text evidence="2">The sequence shown here is derived from an EMBL/GenBank/DDBJ whole genome shotgun (WGS) entry which is preliminary data.</text>
</comment>
<reference evidence="2" key="1">
    <citation type="submission" date="2021-01" db="EMBL/GenBank/DDBJ databases">
        <authorList>
            <consortium name="Genoscope - CEA"/>
            <person name="William W."/>
        </authorList>
    </citation>
    <scope>NUCLEOTIDE SEQUENCE</scope>
</reference>
<dbReference type="Proteomes" id="UP000689195">
    <property type="component" value="Unassembled WGS sequence"/>
</dbReference>
<dbReference type="OrthoDB" id="5588846at2759"/>
<dbReference type="PROSITE" id="PS50919">
    <property type="entry name" value="MIR"/>
    <property type="match status" value="1"/>
</dbReference>
<name>A0A8S1TNJ2_9CILI</name>
<dbReference type="SMART" id="SM00472">
    <property type="entry name" value="MIR"/>
    <property type="match status" value="2"/>
</dbReference>
<evidence type="ECO:0000313" key="2">
    <source>
        <dbReference type="EMBL" id="CAD8153573.1"/>
    </source>
</evidence>
<organism evidence="2 3">
    <name type="scientific">Paramecium pentaurelia</name>
    <dbReference type="NCBI Taxonomy" id="43138"/>
    <lineage>
        <taxon>Eukaryota</taxon>
        <taxon>Sar</taxon>
        <taxon>Alveolata</taxon>
        <taxon>Ciliophora</taxon>
        <taxon>Intramacronucleata</taxon>
        <taxon>Oligohymenophorea</taxon>
        <taxon>Peniculida</taxon>
        <taxon>Parameciidae</taxon>
        <taxon>Paramecium</taxon>
    </lineage>
</organism>
<sequence>MYQIDQDILVREVIQIRNSTTGTYLTATGFNTQEKGLLFGSTTNINDYYVVGSDDPENHYTLWTIVKVFEDTNRINYGDIIFLKNLSTKMYLIYKFEKQSEVSHQIRVSLNYNRQENYPFILQQQGEQIFQSKDYAIKNGVQLKIQTRKLTNFLQTSNKNYASKQIKDYKEISCGKENQNDYWEIIKLDPQKQKLFDIKPTQQLIMNIQEIFNNDKIIIRNYKSGYSLHSHNNMYASTGQQEVTCFSYERDVNDLWMIKQSFNMAQNQIQNQMPINLIHKETMKFLSIDEKNLANSKNGNQIRCMQSSMQQSLNIQTIDNQQFIVGKPFLFFYQPMNKFLCQGPSLSEMQTTQYEVILTDQLTTSCLWVIEKKIK</sequence>
<proteinExistence type="predicted"/>
<evidence type="ECO:0000259" key="1">
    <source>
        <dbReference type="PROSITE" id="PS50919"/>
    </source>
</evidence>
<feature type="domain" description="MIR" evidence="1">
    <location>
        <begin position="208"/>
        <end position="261"/>
    </location>
</feature>
<keyword evidence="3" id="KW-1185">Reference proteome</keyword>
<dbReference type="AlphaFoldDB" id="A0A8S1TNJ2"/>
<evidence type="ECO:0000313" key="3">
    <source>
        <dbReference type="Proteomes" id="UP000689195"/>
    </source>
</evidence>
<protein>
    <recommendedName>
        <fullName evidence="1">MIR domain-containing protein</fullName>
    </recommendedName>
</protein>
<accession>A0A8S1TNJ2</accession>
<dbReference type="PANTHER" id="PTHR46809:SF2">
    <property type="entry name" value="GH21273P"/>
    <property type="match status" value="1"/>
</dbReference>
<gene>
    <name evidence="2" type="ORF">PPENT_87.1.T0240292</name>
</gene>
<dbReference type="EMBL" id="CAJJDO010000024">
    <property type="protein sequence ID" value="CAD8153573.1"/>
    <property type="molecule type" value="Genomic_DNA"/>
</dbReference>